<dbReference type="InterPro" id="IPR011051">
    <property type="entry name" value="RmlC_Cupin_sf"/>
</dbReference>
<evidence type="ECO:0000259" key="5">
    <source>
        <dbReference type="Pfam" id="PF17954"/>
    </source>
</evidence>
<dbReference type="Pfam" id="PF02678">
    <property type="entry name" value="Pirin"/>
    <property type="match status" value="1"/>
</dbReference>
<feature type="compositionally biased region" description="Low complexity" evidence="3">
    <location>
        <begin position="231"/>
        <end position="240"/>
    </location>
</feature>
<dbReference type="PANTHER" id="PTHR43212">
    <property type="entry name" value="QUERCETIN 2,3-DIOXYGENASE"/>
    <property type="match status" value="1"/>
</dbReference>
<dbReference type="SUPFAM" id="SSF51182">
    <property type="entry name" value="RmlC-like cupins"/>
    <property type="match status" value="1"/>
</dbReference>
<dbReference type="InterPro" id="IPR041602">
    <property type="entry name" value="Quercetinase_C"/>
</dbReference>
<dbReference type="CDD" id="cd02910">
    <property type="entry name" value="cupin_Yhhw_N"/>
    <property type="match status" value="1"/>
</dbReference>
<gene>
    <name evidence="6" type="ORF">SNEC2469_LOCUS7308</name>
</gene>
<protein>
    <recommendedName>
        <fullName evidence="8">Quercetin 2,3-dioxygenase</fullName>
    </recommendedName>
</protein>
<feature type="domain" description="Pirin N-terminal" evidence="4">
    <location>
        <begin position="308"/>
        <end position="412"/>
    </location>
</feature>
<feature type="compositionally biased region" description="Low complexity" evidence="3">
    <location>
        <begin position="58"/>
        <end position="72"/>
    </location>
</feature>
<evidence type="ECO:0000256" key="3">
    <source>
        <dbReference type="SAM" id="MobiDB-lite"/>
    </source>
</evidence>
<feature type="compositionally biased region" description="Basic and acidic residues" evidence="3">
    <location>
        <begin position="191"/>
        <end position="200"/>
    </location>
</feature>
<dbReference type="InterPro" id="IPR014710">
    <property type="entry name" value="RmlC-like_jellyroll"/>
</dbReference>
<feature type="domain" description="Quercetin 2,3-dioxygenase C-terminal cupin" evidence="5">
    <location>
        <begin position="453"/>
        <end position="531"/>
    </location>
</feature>
<comment type="caution">
    <text evidence="6">The sequence shown here is derived from an EMBL/GenBank/DDBJ whole genome shotgun (WGS) entry which is preliminary data.</text>
</comment>
<dbReference type="InterPro" id="IPR003829">
    <property type="entry name" value="Pirin_N_dom"/>
</dbReference>
<feature type="compositionally biased region" description="Basic residues" evidence="3">
    <location>
        <begin position="221"/>
        <end position="230"/>
    </location>
</feature>
<sequence>MLSQGARTVGAPDAAGVPTLRLDAPRRRHGHVFYPREDASARPPSRSLSHAVLRGGTSSVPAHPLASSASSPDLGGLRSSLGREEIKDIPPPRFPSPPSYRVCPPYASDLHGGDGHGAPRSSERAPAAQSTAPWEGRARSTQPAVAPATWHYRPPSARERDRSVGSARGSERSTTPSARCLDTGLRPRKSRPQEEAREAILRAASPLRPTGAGPGPPSPRRPLRTARRPLRGPARGALAGNKISQESGNGYLFAMLGDLCIYVPGCRRAPRAMALNVITESRLFASEPDPRWFGNPRNPADTTAEGWTNQNWLKSRFHFSFAEYHEGPSNFGVLRVMNDDLVQGERGFGEHPHRDMEIMTFIVDGELTHKDSKGNEETLGRGAIQFMTAGTGIYHSEHNLAKKPLRFIQCWVVPRKRGLKPNYGSSLGGPEAAADRRDKWAHMVSDEMSSVATQIKIHQDCNVFCTELSPGKTSPLLSIAAGRQAYMLCVEGEVRCEKQSLQRHDAAEVKGPLELELSAGPLGALVLLFEMAETRDSRKGF</sequence>
<accession>A0A812NAR6</accession>
<evidence type="ECO:0000256" key="1">
    <source>
        <dbReference type="ARBA" id="ARBA00008416"/>
    </source>
</evidence>
<dbReference type="Gene3D" id="2.60.120.10">
    <property type="entry name" value="Jelly Rolls"/>
    <property type="match status" value="2"/>
</dbReference>
<reference evidence="6" key="1">
    <citation type="submission" date="2021-02" db="EMBL/GenBank/DDBJ databases">
        <authorList>
            <person name="Dougan E. K."/>
            <person name="Rhodes N."/>
            <person name="Thang M."/>
            <person name="Chan C."/>
        </authorList>
    </citation>
    <scope>NUCLEOTIDE SEQUENCE</scope>
</reference>
<dbReference type="InterPro" id="IPR012093">
    <property type="entry name" value="Pirin"/>
</dbReference>
<feature type="region of interest" description="Disordered" evidence="3">
    <location>
        <begin position="1"/>
        <end position="242"/>
    </location>
</feature>
<keyword evidence="7" id="KW-1185">Reference proteome</keyword>
<dbReference type="OrthoDB" id="198735at2759"/>
<dbReference type="PANTHER" id="PTHR43212:SF3">
    <property type="entry name" value="QUERCETIN 2,3-DIOXYGENASE"/>
    <property type="match status" value="1"/>
</dbReference>
<comment type="similarity">
    <text evidence="1 2">Belongs to the pirin family.</text>
</comment>
<dbReference type="AlphaFoldDB" id="A0A812NAR6"/>
<evidence type="ECO:0000259" key="4">
    <source>
        <dbReference type="Pfam" id="PF02678"/>
    </source>
</evidence>
<name>A0A812NAR6_9DINO</name>
<dbReference type="EMBL" id="CAJNJA010012453">
    <property type="protein sequence ID" value="CAE7297281.1"/>
    <property type="molecule type" value="Genomic_DNA"/>
</dbReference>
<evidence type="ECO:0000256" key="2">
    <source>
        <dbReference type="RuleBase" id="RU003457"/>
    </source>
</evidence>
<feature type="compositionally biased region" description="Basic and acidic residues" evidence="3">
    <location>
        <begin position="81"/>
        <end position="90"/>
    </location>
</feature>
<dbReference type="Pfam" id="PF17954">
    <property type="entry name" value="Pirin_C_2"/>
    <property type="match status" value="1"/>
</dbReference>
<organism evidence="6 7">
    <name type="scientific">Symbiodinium necroappetens</name>
    <dbReference type="NCBI Taxonomy" id="1628268"/>
    <lineage>
        <taxon>Eukaryota</taxon>
        <taxon>Sar</taxon>
        <taxon>Alveolata</taxon>
        <taxon>Dinophyceae</taxon>
        <taxon>Suessiales</taxon>
        <taxon>Symbiodiniaceae</taxon>
        <taxon>Symbiodinium</taxon>
    </lineage>
</organism>
<evidence type="ECO:0008006" key="8">
    <source>
        <dbReference type="Google" id="ProtNLM"/>
    </source>
</evidence>
<evidence type="ECO:0000313" key="7">
    <source>
        <dbReference type="Proteomes" id="UP000601435"/>
    </source>
</evidence>
<proteinExistence type="inferred from homology"/>
<dbReference type="Proteomes" id="UP000601435">
    <property type="component" value="Unassembled WGS sequence"/>
</dbReference>
<evidence type="ECO:0000313" key="6">
    <source>
        <dbReference type="EMBL" id="CAE7297281.1"/>
    </source>
</evidence>